<keyword evidence="4" id="KW-1185">Reference proteome</keyword>
<sequence>MGIPLVPTMFEHSTKLRTLCLRSCWLIDDISFLGSLSNLEALSIVDCGLRRLPSMIGMLEKLKLLDLTGCVDLRIDDGVLQNLKSLKELYMRAYKNSRIMFTDANCDELEILSHQLFALELEFFKNKAQPKRVSFEKLERFRISIGCRLEELADDKKYSFKNTIKFVGDCNELLECKIRELFEKTEELHLQVNDIHHLKNIVSMHHSFSNLKVLHVSDCKELTYLFTVAMVSSLKKLERLEVSKCPAMRTLVDEDCTVGVIRFPKLNFMYLKKLQNMVSLCRTVIELPELVELKLDLSGGIQSLLNKEVVIPKLEKLEIDDMEQIWPYQISTDVKNDVSMMRVITVKMCSRLINIFPNNPLPMLNDLKELEVEDCGSIEVVFNIDFETVSEMDRYISRLRRNEVEYLCNLRELRRMRGVSNSSILINGFQGVQSIKIRGCNMFVTTNFDLIALINYIASEWNVKSEVEDYNIPDVTYLLHTCHHLTDLQLSDERVDQVVFECESINNVNEGGAPLRNITVVVVPQLSNLKSLSIIKCDRLPHIFTFSTLETLHHLKELKVNRCKTMQVIVKQENGTSSDCVALPRLETLELDDLPNLKGFFLGMNDFRWSSLTYVLIEDCPELMMFTSGQSTTPKLKYIQTRFGKYSSECGLNFHGTISQTTFPASDPTISKGMPFSFHNLIEINIKRKDVGTTIIPSHALRQLQKFQQIHLFDCKRVKEVFEVVASEGTNGSGFNASQTAVQIPNLTQVELQSLDHLKYLWKSNEWMLQDLKIKNCINIEVIVKEEEREEECDGKMNEIMLPRLNSLKLNGLPRLKGFCLGKEAFSLPLLETLEIKSCSALTVFTNGHMSTPELKGCEF</sequence>
<evidence type="ECO:0000256" key="1">
    <source>
        <dbReference type="ARBA" id="ARBA00022821"/>
    </source>
</evidence>
<accession>A0AAD5GL28</accession>
<keyword evidence="1" id="KW-0611">Plant defense</keyword>
<reference evidence="3" key="1">
    <citation type="submission" date="2022-06" db="EMBL/GenBank/DDBJ databases">
        <title>Uncovering the hologenomic basis of an extraordinary plant invasion.</title>
        <authorList>
            <person name="Bieker V.C."/>
            <person name="Martin M.D."/>
            <person name="Gilbert T."/>
            <person name="Hodgins K."/>
            <person name="Battlay P."/>
            <person name="Petersen B."/>
            <person name="Wilson J."/>
        </authorList>
    </citation>
    <scope>NUCLEOTIDE SEQUENCE</scope>
    <source>
        <strain evidence="3">AA19_3_7</strain>
        <tissue evidence="3">Leaf</tissue>
    </source>
</reference>
<dbReference type="InterPro" id="IPR032675">
    <property type="entry name" value="LRR_dom_sf"/>
</dbReference>
<dbReference type="PANTHER" id="PTHR33463:SF222">
    <property type="entry name" value="NB-ARC-RELATED"/>
    <property type="match status" value="1"/>
</dbReference>
<evidence type="ECO:0000259" key="2">
    <source>
        <dbReference type="Pfam" id="PF23247"/>
    </source>
</evidence>
<feature type="domain" description="Disease resistance protein At4g27190-like leucine-rich repeats" evidence="2">
    <location>
        <begin position="189"/>
        <end position="245"/>
    </location>
</feature>
<protein>
    <recommendedName>
        <fullName evidence="2">Disease resistance protein At4g27190-like leucine-rich repeats domain-containing protein</fullName>
    </recommendedName>
</protein>
<evidence type="ECO:0000313" key="4">
    <source>
        <dbReference type="Proteomes" id="UP001206925"/>
    </source>
</evidence>
<organism evidence="3 4">
    <name type="scientific">Ambrosia artemisiifolia</name>
    <name type="common">Common ragweed</name>
    <dbReference type="NCBI Taxonomy" id="4212"/>
    <lineage>
        <taxon>Eukaryota</taxon>
        <taxon>Viridiplantae</taxon>
        <taxon>Streptophyta</taxon>
        <taxon>Embryophyta</taxon>
        <taxon>Tracheophyta</taxon>
        <taxon>Spermatophyta</taxon>
        <taxon>Magnoliopsida</taxon>
        <taxon>eudicotyledons</taxon>
        <taxon>Gunneridae</taxon>
        <taxon>Pentapetalae</taxon>
        <taxon>asterids</taxon>
        <taxon>campanulids</taxon>
        <taxon>Asterales</taxon>
        <taxon>Asteraceae</taxon>
        <taxon>Asteroideae</taxon>
        <taxon>Heliantheae alliance</taxon>
        <taxon>Heliantheae</taxon>
        <taxon>Ambrosia</taxon>
    </lineage>
</organism>
<dbReference type="AlphaFoldDB" id="A0AAD5GL28"/>
<dbReference type="PANTHER" id="PTHR33463">
    <property type="entry name" value="NB-ARC DOMAIN-CONTAINING PROTEIN-RELATED"/>
    <property type="match status" value="1"/>
</dbReference>
<gene>
    <name evidence="3" type="ORF">M8C21_016649</name>
</gene>
<feature type="domain" description="Disease resistance protein At4g27190-like leucine-rich repeats" evidence="2">
    <location>
        <begin position="525"/>
        <end position="624"/>
    </location>
</feature>
<evidence type="ECO:0000313" key="3">
    <source>
        <dbReference type="EMBL" id="KAI7744909.1"/>
    </source>
</evidence>
<comment type="caution">
    <text evidence="3">The sequence shown here is derived from an EMBL/GenBank/DDBJ whole genome shotgun (WGS) entry which is preliminary data.</text>
</comment>
<dbReference type="EMBL" id="JAMZMK010007418">
    <property type="protein sequence ID" value="KAI7744909.1"/>
    <property type="molecule type" value="Genomic_DNA"/>
</dbReference>
<dbReference type="Proteomes" id="UP001206925">
    <property type="component" value="Unassembled WGS sequence"/>
</dbReference>
<dbReference type="InterPro" id="IPR057135">
    <property type="entry name" value="At4g27190-like_LRR"/>
</dbReference>
<proteinExistence type="predicted"/>
<dbReference type="Gene3D" id="3.80.10.10">
    <property type="entry name" value="Ribonuclease Inhibitor"/>
    <property type="match status" value="4"/>
</dbReference>
<feature type="domain" description="Disease resistance protein At4g27190-like leucine-rich repeats" evidence="2">
    <location>
        <begin position="676"/>
        <end position="765"/>
    </location>
</feature>
<dbReference type="InterPro" id="IPR050905">
    <property type="entry name" value="Plant_NBS-LRR"/>
</dbReference>
<feature type="domain" description="Disease resistance protein At4g27190-like leucine-rich repeats" evidence="2">
    <location>
        <begin position="317"/>
        <end position="443"/>
    </location>
</feature>
<name>A0AAD5GL28_AMBAR</name>
<dbReference type="SUPFAM" id="SSF52058">
    <property type="entry name" value="L domain-like"/>
    <property type="match status" value="2"/>
</dbReference>
<dbReference type="Pfam" id="PF23247">
    <property type="entry name" value="LRR_RPS2"/>
    <property type="match status" value="4"/>
</dbReference>